<evidence type="ECO:0000256" key="2">
    <source>
        <dbReference type="SAM" id="SignalP"/>
    </source>
</evidence>
<accession>A0ABT2AFW4</accession>
<dbReference type="EMBL" id="JANUHA010000001">
    <property type="protein sequence ID" value="MCS0595132.1"/>
    <property type="molecule type" value="Genomic_DNA"/>
</dbReference>
<reference evidence="3 4" key="1">
    <citation type="submission" date="2022-08" db="EMBL/GenBank/DDBJ databases">
        <title>Reclassification of Massilia species as members of the genera Telluria, Duganella, Pseudoduganella, Mokoshia gen. nov. and Zemynaea gen. nov. using orthogonal and non-orthogonal genome-based approaches.</title>
        <authorList>
            <person name="Bowman J.P."/>
        </authorList>
    </citation>
    <scope>NUCLEOTIDE SEQUENCE [LARGE SCALE GENOMIC DNA]</scope>
    <source>
        <strain evidence="3 4">JCM 31661</strain>
    </source>
</reference>
<keyword evidence="1" id="KW-0175">Coiled coil</keyword>
<sequence length="403" mass="42863">MALLRLLRSVLALLVLAGLPVYAYAQSTAELAELRAREAEAEARQAIAEAERAELMARLPPAQSKALAGAIDTRQFGAAGLVRAVDLARELAGEVCTRIPRGRAAALYEPAASQGMVAARTVDSALARLSGDMADKNKELQRYLDLQRPPGSGIAALPLGVLAAIPSTVRAGADIAALLRSDVTLSSSNFGEGTRLLFATALAQACPERILGLGAGYLGELDWARYEKLLGRVASLAGHRAAYAQRIAELQGLLEGAKGEQKKEMTAVAQAALAQLKVVDAFVESLKAGEASEKSPLFNAARYLGYSERTAGALLLDVELRLEGLSIVKENLFSGQQLRLSGVAFLWYRLHEPDGRLLGAGVLRRISRPVEVDLRGTAADDDFWVGWTGPRKAASPSARSTTR</sequence>
<feature type="coiled-coil region" evidence="1">
    <location>
        <begin position="24"/>
        <end position="58"/>
    </location>
</feature>
<evidence type="ECO:0000313" key="3">
    <source>
        <dbReference type="EMBL" id="MCS0595132.1"/>
    </source>
</evidence>
<evidence type="ECO:0000313" key="4">
    <source>
        <dbReference type="Proteomes" id="UP001206572"/>
    </source>
</evidence>
<organism evidence="3 4">
    <name type="scientific">Massilia agri</name>
    <dbReference type="NCBI Taxonomy" id="1886785"/>
    <lineage>
        <taxon>Bacteria</taxon>
        <taxon>Pseudomonadati</taxon>
        <taxon>Pseudomonadota</taxon>
        <taxon>Betaproteobacteria</taxon>
        <taxon>Burkholderiales</taxon>
        <taxon>Oxalobacteraceae</taxon>
        <taxon>Telluria group</taxon>
        <taxon>Massilia</taxon>
    </lineage>
</organism>
<protein>
    <submittedName>
        <fullName evidence="3">Uncharacterized protein</fullName>
    </submittedName>
</protein>
<dbReference type="RefSeq" id="WP_258826210.1">
    <property type="nucleotide sequence ID" value="NZ_JANUHA010000001.1"/>
</dbReference>
<feature type="signal peptide" evidence="2">
    <location>
        <begin position="1"/>
        <end position="25"/>
    </location>
</feature>
<proteinExistence type="predicted"/>
<comment type="caution">
    <text evidence="3">The sequence shown here is derived from an EMBL/GenBank/DDBJ whole genome shotgun (WGS) entry which is preliminary data.</text>
</comment>
<dbReference type="Proteomes" id="UP001206572">
    <property type="component" value="Unassembled WGS sequence"/>
</dbReference>
<gene>
    <name evidence="3" type="ORF">NX780_02080</name>
</gene>
<name>A0ABT2AFW4_9BURK</name>
<keyword evidence="4" id="KW-1185">Reference proteome</keyword>
<keyword evidence="2" id="KW-0732">Signal</keyword>
<feature type="chain" id="PRO_5045214204" evidence="2">
    <location>
        <begin position="26"/>
        <end position="403"/>
    </location>
</feature>
<evidence type="ECO:0000256" key="1">
    <source>
        <dbReference type="SAM" id="Coils"/>
    </source>
</evidence>